<dbReference type="RefSeq" id="WP_069317850.1">
    <property type="nucleotide sequence ID" value="NZ_CAWNQJ010000001.1"/>
</dbReference>
<dbReference type="EMBL" id="CP016176">
    <property type="protein sequence ID" value="AOM42210.1"/>
    <property type="molecule type" value="Genomic_DNA"/>
</dbReference>
<evidence type="ECO:0000313" key="2">
    <source>
        <dbReference type="Proteomes" id="UP000094600"/>
    </source>
</evidence>
<dbReference type="InterPro" id="IPR008810">
    <property type="entry name" value="R_equi_Vir"/>
</dbReference>
<name>A0ABM6DVU0_XENHO</name>
<keyword evidence="2" id="KW-1185">Reference proteome</keyword>
<gene>
    <name evidence="1" type="ORF">A9255_17605</name>
</gene>
<dbReference type="Proteomes" id="UP000094600">
    <property type="component" value="Chromosome"/>
</dbReference>
<organism evidence="1 2">
    <name type="scientific">Xenorhabdus hominickii</name>
    <dbReference type="NCBI Taxonomy" id="351679"/>
    <lineage>
        <taxon>Bacteria</taxon>
        <taxon>Pseudomonadati</taxon>
        <taxon>Pseudomonadota</taxon>
        <taxon>Gammaproteobacteria</taxon>
        <taxon>Enterobacterales</taxon>
        <taxon>Morganellaceae</taxon>
        <taxon>Xenorhabdus</taxon>
    </lineage>
</organism>
<dbReference type="InterPro" id="IPR038625">
    <property type="entry name" value="R_equi_Vir_sf"/>
</dbReference>
<evidence type="ECO:0000313" key="1">
    <source>
        <dbReference type="EMBL" id="AOM42210.1"/>
    </source>
</evidence>
<accession>A0ABM6DVU0</accession>
<dbReference type="Gene3D" id="2.40.128.480">
    <property type="entry name" value="Rhodococcus equi virulence-associated protein"/>
    <property type="match status" value="1"/>
</dbReference>
<evidence type="ECO:0008006" key="3">
    <source>
        <dbReference type="Google" id="ProtNLM"/>
    </source>
</evidence>
<dbReference type="Pfam" id="PF05526">
    <property type="entry name" value="R_equi_Vir"/>
    <property type="match status" value="1"/>
</dbReference>
<reference evidence="1 2" key="1">
    <citation type="submission" date="2016-06" db="EMBL/GenBank/DDBJ databases">
        <title>Bacterial characters and pathogenicity of Xenorhabdus hominickii from an entomopathogenic nematode, Steinernema monticolum.</title>
        <authorList>
            <person name="Park Y."/>
            <person name="Kim Y."/>
        </authorList>
    </citation>
    <scope>NUCLEOTIDE SEQUENCE [LARGE SCALE GENOMIC DNA]</scope>
    <source>
        <strain evidence="1 2">ANU1</strain>
    </source>
</reference>
<proteinExistence type="predicted"/>
<protein>
    <recommendedName>
        <fullName evidence="3">Jacalin-type lectin domain-containing protein</fullName>
    </recommendedName>
</protein>
<sequence length="94" mass="9825">MYFTLTLEVDGAKTFHGKSGGIGSPGVGGFSGNIVLSLDDISLIYQEATTFLAMTTPISVSMAFINSSLDKMAQFDGSGLGTIFATIIGSGYWE</sequence>